<keyword evidence="3" id="KW-1185">Reference proteome</keyword>
<dbReference type="EMBL" id="JABAFA010000017">
    <property type="protein sequence ID" value="NMD99053.1"/>
    <property type="molecule type" value="Genomic_DNA"/>
</dbReference>
<evidence type="ECO:0000313" key="3">
    <source>
        <dbReference type="Proteomes" id="UP000543804"/>
    </source>
</evidence>
<protein>
    <submittedName>
        <fullName evidence="2">SIS domain-containing protein</fullName>
    </submittedName>
</protein>
<dbReference type="InterPro" id="IPR035461">
    <property type="entry name" value="GmhA/DiaA"/>
</dbReference>
<evidence type="ECO:0000313" key="2">
    <source>
        <dbReference type="EMBL" id="NMD99053.1"/>
    </source>
</evidence>
<evidence type="ECO:0000259" key="1">
    <source>
        <dbReference type="PROSITE" id="PS51464"/>
    </source>
</evidence>
<dbReference type="Pfam" id="PF13580">
    <property type="entry name" value="SIS_2"/>
    <property type="match status" value="2"/>
</dbReference>
<feature type="domain" description="SIS" evidence="1">
    <location>
        <begin position="35"/>
        <end position="219"/>
    </location>
</feature>
<accession>A0A848B571</accession>
<organism evidence="2 3">
    <name type="scientific">Selenomonas bovis</name>
    <dbReference type="NCBI Taxonomy" id="416586"/>
    <lineage>
        <taxon>Bacteria</taxon>
        <taxon>Bacillati</taxon>
        <taxon>Bacillota</taxon>
        <taxon>Negativicutes</taxon>
        <taxon>Selenomonadales</taxon>
        <taxon>Selenomonadaceae</taxon>
        <taxon>Selenomonas</taxon>
    </lineage>
</organism>
<dbReference type="GO" id="GO:0097367">
    <property type="term" value="F:carbohydrate derivative binding"/>
    <property type="evidence" value="ECO:0007669"/>
    <property type="project" value="InterPro"/>
</dbReference>
<dbReference type="CDD" id="cd05006">
    <property type="entry name" value="SIS_GmhA"/>
    <property type="match status" value="1"/>
</dbReference>
<dbReference type="PROSITE" id="PS51464">
    <property type="entry name" value="SIS"/>
    <property type="match status" value="1"/>
</dbReference>
<dbReference type="InterPro" id="IPR050099">
    <property type="entry name" value="SIS_GmhA/DiaA_subfam"/>
</dbReference>
<dbReference type="RefSeq" id="WP_170077501.1">
    <property type="nucleotide sequence ID" value="NZ_JABAFA010000017.1"/>
</dbReference>
<dbReference type="InterPro" id="IPR001347">
    <property type="entry name" value="SIS_dom"/>
</dbReference>
<gene>
    <name evidence="2" type="ORF">HF878_06100</name>
</gene>
<dbReference type="SUPFAM" id="SSF53697">
    <property type="entry name" value="SIS domain"/>
    <property type="match status" value="1"/>
</dbReference>
<dbReference type="InterPro" id="IPR046348">
    <property type="entry name" value="SIS_dom_sf"/>
</dbReference>
<dbReference type="GO" id="GO:1901135">
    <property type="term" value="P:carbohydrate derivative metabolic process"/>
    <property type="evidence" value="ECO:0007669"/>
    <property type="project" value="InterPro"/>
</dbReference>
<dbReference type="AlphaFoldDB" id="A0A848B571"/>
<reference evidence="2 3" key="1">
    <citation type="submission" date="2020-04" db="EMBL/GenBank/DDBJ databases">
        <authorList>
            <person name="Hitch T.C.A."/>
            <person name="Wylensek D."/>
            <person name="Clavel T."/>
        </authorList>
    </citation>
    <scope>NUCLEOTIDE SEQUENCE [LARGE SCALE GENOMIC DNA]</scope>
    <source>
        <strain evidence="2 3">PG-130-P53-12</strain>
    </source>
</reference>
<dbReference type="PANTHER" id="PTHR30390">
    <property type="entry name" value="SEDOHEPTULOSE 7-PHOSPHATE ISOMERASE / DNAA INITIATOR-ASSOCIATING FACTOR FOR REPLICATION INITIATION"/>
    <property type="match status" value="1"/>
</dbReference>
<dbReference type="Proteomes" id="UP000543804">
    <property type="component" value="Unassembled WGS sequence"/>
</dbReference>
<name>A0A848B571_9FIRM</name>
<comment type="caution">
    <text evidence="2">The sequence shown here is derived from an EMBL/GenBank/DDBJ whole genome shotgun (WGS) entry which is preliminary data.</text>
</comment>
<proteinExistence type="predicted"/>
<dbReference type="Gene3D" id="3.40.50.10490">
    <property type="entry name" value="Glucose-6-phosphate isomerase like protein, domain 1"/>
    <property type="match status" value="1"/>
</dbReference>
<sequence>MKLKKTTLEKVEELIERYPALAVCREDLRAAVLAICESYAGGHKLLVCGNGGSAADSEHIVGELMKGFLLPRKLGAQERQAFERACPASAAYLMENLQGTLPAISLVNSVGLGTAFANDQAPDLVFAQQVFGLGAAGDVLIAISTSGSSRNVLYALDVARAKGLRTIALTGAKGGRMAAEHLAETVIRVPATETFKIQEYHLPVYHMLCIAAEHEFFGD</sequence>